<keyword evidence="2" id="KW-0472">Membrane</keyword>
<protein>
    <recommendedName>
        <fullName evidence="4">DUF805 domain-containing protein</fullName>
    </recommendedName>
</protein>
<accession>A0ABQ3WU70</accession>
<evidence type="ECO:0000256" key="1">
    <source>
        <dbReference type="SAM" id="MobiDB-lite"/>
    </source>
</evidence>
<keyword evidence="2" id="KW-1133">Transmembrane helix</keyword>
<feature type="region of interest" description="Disordered" evidence="1">
    <location>
        <begin position="130"/>
        <end position="150"/>
    </location>
</feature>
<sequence>MNDDEAAPAIPVTPARHPLPPFPPSGAKRSGPTGPVRAWWSALVGGIGTVVGLAPHVLHHAGLLVGTALVAGTGGTVLFGVLGLAASVPLLLRLRRRFGSWWAPAVGLTVFAVMFSVSTFLIGPAIRGGNDATPDGGRPSPSTSHSGHHE</sequence>
<evidence type="ECO:0008006" key="4">
    <source>
        <dbReference type="Google" id="ProtNLM"/>
    </source>
</evidence>
<dbReference type="EMBL" id="BOMF01000136">
    <property type="protein sequence ID" value="GID49837.1"/>
    <property type="molecule type" value="Genomic_DNA"/>
</dbReference>
<comment type="caution">
    <text evidence="3">The sequence shown here is derived from an EMBL/GenBank/DDBJ whole genome shotgun (WGS) entry which is preliminary data.</text>
</comment>
<dbReference type="RefSeq" id="WP_204299923.1">
    <property type="nucleotide sequence ID" value="NZ_BAAAGQ010000038.1"/>
</dbReference>
<feature type="transmembrane region" description="Helical" evidence="2">
    <location>
        <begin position="38"/>
        <end position="58"/>
    </location>
</feature>
<evidence type="ECO:0000313" key="3">
    <source>
        <dbReference type="EMBL" id="GID49837.1"/>
    </source>
</evidence>
<feature type="transmembrane region" description="Helical" evidence="2">
    <location>
        <begin position="64"/>
        <end position="92"/>
    </location>
</feature>
<feature type="region of interest" description="Disordered" evidence="1">
    <location>
        <begin position="1"/>
        <end position="30"/>
    </location>
</feature>
<reference evidence="3" key="1">
    <citation type="submission" date="2021-01" db="EMBL/GenBank/DDBJ databases">
        <title>Whole genome shotgun sequence of Actinoplanes capillaceus NBRC 16408.</title>
        <authorList>
            <person name="Komaki H."/>
            <person name="Tamura T."/>
        </authorList>
    </citation>
    <scope>NUCLEOTIDE SEQUENCE [LARGE SCALE GENOMIC DNA]</scope>
    <source>
        <strain evidence="3">NBRC 16408</strain>
    </source>
</reference>
<organism evidence="3">
    <name type="scientific">Actinoplanes campanulatus</name>
    <dbReference type="NCBI Taxonomy" id="113559"/>
    <lineage>
        <taxon>Bacteria</taxon>
        <taxon>Bacillati</taxon>
        <taxon>Actinomycetota</taxon>
        <taxon>Actinomycetes</taxon>
        <taxon>Micromonosporales</taxon>
        <taxon>Micromonosporaceae</taxon>
        <taxon>Actinoplanes</taxon>
    </lineage>
</organism>
<feature type="compositionally biased region" description="Polar residues" evidence="1">
    <location>
        <begin position="140"/>
        <end position="150"/>
    </location>
</feature>
<name>A0ABQ3WU70_9ACTN</name>
<feature type="transmembrane region" description="Helical" evidence="2">
    <location>
        <begin position="101"/>
        <end position="126"/>
    </location>
</feature>
<evidence type="ECO:0000256" key="2">
    <source>
        <dbReference type="SAM" id="Phobius"/>
    </source>
</evidence>
<proteinExistence type="predicted"/>
<keyword evidence="2" id="KW-0812">Transmembrane</keyword>
<gene>
    <name evidence="3" type="ORF">Aca07nite_71120</name>
</gene>